<evidence type="ECO:0000256" key="1">
    <source>
        <dbReference type="ARBA" id="ARBA00007358"/>
    </source>
</evidence>
<dbReference type="InterPro" id="IPR001670">
    <property type="entry name" value="ADH_Fe/GldA"/>
</dbReference>
<keyword evidence="7" id="KW-1185">Reference proteome</keyword>
<evidence type="ECO:0000256" key="3">
    <source>
        <dbReference type="ARBA" id="ARBA00023027"/>
    </source>
</evidence>
<dbReference type="Pfam" id="PF00465">
    <property type="entry name" value="Fe-ADH"/>
    <property type="match status" value="1"/>
</dbReference>
<reference evidence="6" key="1">
    <citation type="submission" date="2021-11" db="EMBL/GenBank/DDBJ databases">
        <authorList>
            <person name="Qingchun L."/>
            <person name="Dong Z."/>
            <person name="Zongwei Q."/>
            <person name="Jia Z."/>
            <person name="Duotao L."/>
        </authorList>
    </citation>
    <scope>NUCLEOTIDE SEQUENCE</scope>
    <source>
        <strain evidence="6">WLY-B-L2</strain>
    </source>
</reference>
<dbReference type="Pfam" id="PF25137">
    <property type="entry name" value="ADH_Fe_C"/>
    <property type="match status" value="1"/>
</dbReference>
<evidence type="ECO:0000313" key="7">
    <source>
        <dbReference type="Proteomes" id="UP001165422"/>
    </source>
</evidence>
<evidence type="ECO:0000313" key="6">
    <source>
        <dbReference type="EMBL" id="MCC9293594.1"/>
    </source>
</evidence>
<proteinExistence type="inferred from homology"/>
<feature type="domain" description="Fe-containing alcohol dehydrogenase-like C-terminal" evidence="5">
    <location>
        <begin position="193"/>
        <end position="362"/>
    </location>
</feature>
<dbReference type="CDD" id="cd08551">
    <property type="entry name" value="Fe-ADH"/>
    <property type="match status" value="1"/>
</dbReference>
<dbReference type="RefSeq" id="WP_229980617.1">
    <property type="nucleotide sequence ID" value="NZ_JAJJPB010000001.1"/>
</dbReference>
<accession>A0ABS8N340</accession>
<name>A0ABS8N340_9CLOT</name>
<dbReference type="Gene3D" id="3.40.50.1970">
    <property type="match status" value="1"/>
</dbReference>
<evidence type="ECO:0000259" key="5">
    <source>
        <dbReference type="Pfam" id="PF25137"/>
    </source>
</evidence>
<feature type="domain" description="Alcohol dehydrogenase iron-type/glycerol dehydrogenase GldA" evidence="4">
    <location>
        <begin position="13"/>
        <end position="182"/>
    </location>
</feature>
<keyword evidence="2" id="KW-0560">Oxidoreductase</keyword>
<dbReference type="InterPro" id="IPR018211">
    <property type="entry name" value="ADH_Fe_CS"/>
</dbReference>
<protein>
    <submittedName>
        <fullName evidence="6">Iron-containing alcohol dehydrogenase</fullName>
    </submittedName>
</protein>
<dbReference type="InterPro" id="IPR039697">
    <property type="entry name" value="Alcohol_dehydrogenase_Fe"/>
</dbReference>
<evidence type="ECO:0000259" key="4">
    <source>
        <dbReference type="Pfam" id="PF00465"/>
    </source>
</evidence>
<dbReference type="Proteomes" id="UP001165422">
    <property type="component" value="Unassembled WGS sequence"/>
</dbReference>
<dbReference type="PROSITE" id="PS00913">
    <property type="entry name" value="ADH_IRON_1"/>
    <property type="match status" value="1"/>
</dbReference>
<sequence>MFPTMKQVEYFTPQRKVFGVNAVDKIGQYIKSMGIKGKAIIVTDPGVVATGAVERIEKSLKKEGFTSSVFSEGIPEPDDIICDKAANFAREQKGNFVIGLGGGSAMDIGKMAAQLLKIPGKVADYLPTYTFPSKGAPFIAVTTTSGTGSESTMYAIINYSKDNIKGFFSTPYILSDLAIVDPTLLLTMPPKVTAATGIDALSHAIETMMAKQENPITDALAMKAVELIAEALPVAVYEGDNLDARVKMAYGSMMAGIAFEDPGIVEGHALSHTLGSIYHVPHGVGCAIGLPYAMEYNMGHCMEKMARIATALGQNTSGMSVREAAKSAIFAVKQLIIDVGLPLTWAQFGSRDDIPKLVDLMTNCPWITAFYLWSKRKMTKEAATELVTRSYEGRIGEGIF</sequence>
<organism evidence="6 7">
    <name type="scientific">Clostridium aromativorans</name>
    <dbReference type="NCBI Taxonomy" id="2836848"/>
    <lineage>
        <taxon>Bacteria</taxon>
        <taxon>Bacillati</taxon>
        <taxon>Bacillota</taxon>
        <taxon>Clostridia</taxon>
        <taxon>Eubacteriales</taxon>
        <taxon>Clostridiaceae</taxon>
        <taxon>Clostridium</taxon>
    </lineage>
</organism>
<dbReference type="Gene3D" id="1.20.1090.10">
    <property type="entry name" value="Dehydroquinate synthase-like - alpha domain"/>
    <property type="match status" value="1"/>
</dbReference>
<dbReference type="EMBL" id="JAJJPB010000001">
    <property type="protein sequence ID" value="MCC9293594.1"/>
    <property type="molecule type" value="Genomic_DNA"/>
</dbReference>
<dbReference type="PANTHER" id="PTHR11496:SF102">
    <property type="entry name" value="ALCOHOL DEHYDROGENASE 4"/>
    <property type="match status" value="1"/>
</dbReference>
<gene>
    <name evidence="6" type="ORF">LN736_01730</name>
</gene>
<evidence type="ECO:0000256" key="2">
    <source>
        <dbReference type="ARBA" id="ARBA00023002"/>
    </source>
</evidence>
<dbReference type="InterPro" id="IPR056798">
    <property type="entry name" value="ADH_Fe_C"/>
</dbReference>
<dbReference type="PANTHER" id="PTHR11496">
    <property type="entry name" value="ALCOHOL DEHYDROGENASE"/>
    <property type="match status" value="1"/>
</dbReference>
<keyword evidence="3" id="KW-0520">NAD</keyword>
<dbReference type="SUPFAM" id="SSF56796">
    <property type="entry name" value="Dehydroquinate synthase-like"/>
    <property type="match status" value="1"/>
</dbReference>
<comment type="similarity">
    <text evidence="1">Belongs to the iron-containing alcohol dehydrogenase family.</text>
</comment>
<comment type="caution">
    <text evidence="6">The sequence shown here is derived from an EMBL/GenBank/DDBJ whole genome shotgun (WGS) entry which is preliminary data.</text>
</comment>